<dbReference type="EMBL" id="KM226332">
    <property type="protein sequence ID" value="AJA91756.1"/>
    <property type="molecule type" value="Genomic_DNA"/>
</dbReference>
<reference evidence="1" key="1">
    <citation type="journal article" date="2015" name="J. Gen. Virol.">
        <title>Isolation of an Adoxophyes orana granulovirus (AdorGV) occlusion body morphology mutant: biological activity, genome sequence and relationship to other isolates of AdorGV.</title>
        <authorList>
            <person name="Nakai M."/>
            <person name="Harrison R.L."/>
            <person name="Uchida H."/>
            <person name="Ukuda R."/>
            <person name="Hikihara S."/>
            <person name="Ishii K."/>
            <person name="Kunimi Y."/>
        </authorList>
    </citation>
    <scope>NUCLEOTIDE SEQUENCE</scope>
    <source>
        <strain evidence="1">Miyazaki</strain>
    </source>
</reference>
<dbReference type="Pfam" id="PF07206">
    <property type="entry name" value="Baculo_LEF-10"/>
    <property type="match status" value="1"/>
</dbReference>
<organism evidence="1">
    <name type="scientific">Adoxophyes orana granulovirus</name>
    <name type="common">AoGV</name>
    <dbReference type="NCBI Taxonomy" id="170617"/>
    <lineage>
        <taxon>Viruses</taxon>
        <taxon>Viruses incertae sedis</taxon>
        <taxon>Naldaviricetes</taxon>
        <taxon>Lefavirales</taxon>
        <taxon>Baculoviridae</taxon>
        <taxon>Betabaculovirus</taxon>
        <taxon>Betabaculovirus adoranae</taxon>
    </lineage>
</organism>
<evidence type="ECO:0000313" key="1">
    <source>
        <dbReference type="EMBL" id="AJA91756.1"/>
    </source>
</evidence>
<protein>
    <submittedName>
        <fullName evidence="1">Late expression factor 10</fullName>
    </submittedName>
</protein>
<name>A0A0A7V0T2_GVAO</name>
<accession>A0A0A7V0T2</accession>
<proteinExistence type="predicted"/>
<sequence length="60" mass="6894">MEDILNNILSDNVTLTNNKYLIFYIKKDDKFGRHCYGTFDTHLHPVNLDEKTLSSSSGSE</sequence>
<organismHost>
    <name type="scientific">Adoxophyes</name>
    <dbReference type="NCBI Taxonomy" id="85584"/>
</organismHost>
<dbReference type="InterPro" id="IPR009855">
    <property type="entry name" value="Baculo_LEF-10"/>
</dbReference>